<dbReference type="EMBL" id="GECU01005894">
    <property type="protein sequence ID" value="JAT01813.1"/>
    <property type="molecule type" value="Transcribed_RNA"/>
</dbReference>
<feature type="domain" description="DALR anticodon binding" evidence="1">
    <location>
        <begin position="248"/>
        <end position="380"/>
    </location>
</feature>
<sequence>MSCVNDILDFVRGYQGSCCALNNGSPFMKRPFKRRDMDLNSFFKLKDVKDILSQELNVLMTSNSQISSYNISSNQILLKLNRSTIIKSIFLEISKYKSAYGSSSVFSNKSYKICCTECGDSLTQLRLCVAARVLAALVRIGGGSVSSDGQEKIHLSNTGTSTQSILVNLARVTSAPNMSEEEFVRTRTEDILVMSDHKNMTKQSVEQLVSAAVTFDLLSVKLEKPLYLDVTLQPSAARISNNKGAPFVLYNYARLSAILEKFDYCVAESIFRPLPSLDDINYSLFTEEDEWSLVFDLLAEWPAVVTECQNLTRPGLHRLTGFLSTLASIFSVYYRHTRVLNEGLPHMVPLMEARIHLLLAIRQVFLNAFSLLGIVAPTSM</sequence>
<dbReference type="PANTHER" id="PTHR16043">
    <property type="entry name" value="DALRD3 PROTEIN"/>
    <property type="match status" value="1"/>
</dbReference>
<dbReference type="SMART" id="SM00836">
    <property type="entry name" value="DALR_1"/>
    <property type="match status" value="1"/>
</dbReference>
<dbReference type="Gene3D" id="1.10.730.10">
    <property type="entry name" value="Isoleucyl-tRNA Synthetase, Domain 1"/>
    <property type="match status" value="1"/>
</dbReference>
<dbReference type="InterPro" id="IPR008909">
    <property type="entry name" value="DALR_anticod-bd"/>
</dbReference>
<dbReference type="InterPro" id="IPR037380">
    <property type="entry name" value="DALRD3"/>
</dbReference>
<gene>
    <name evidence="2" type="ORF">g.10057</name>
</gene>
<evidence type="ECO:0000313" key="2">
    <source>
        <dbReference type="EMBL" id="JAT01813.1"/>
    </source>
</evidence>
<dbReference type="SUPFAM" id="SSF47323">
    <property type="entry name" value="Anticodon-binding domain of a subclass of class I aminoacyl-tRNA synthetases"/>
    <property type="match status" value="1"/>
</dbReference>
<dbReference type="GO" id="GO:0000049">
    <property type="term" value="F:tRNA binding"/>
    <property type="evidence" value="ECO:0007669"/>
    <property type="project" value="TreeGrafter"/>
</dbReference>
<protein>
    <recommendedName>
        <fullName evidence="1">DALR anticodon binding domain-containing protein</fullName>
    </recommendedName>
</protein>
<organism evidence="2">
    <name type="scientific">Homalodisca liturata</name>
    <dbReference type="NCBI Taxonomy" id="320908"/>
    <lineage>
        <taxon>Eukaryota</taxon>
        <taxon>Metazoa</taxon>
        <taxon>Ecdysozoa</taxon>
        <taxon>Arthropoda</taxon>
        <taxon>Hexapoda</taxon>
        <taxon>Insecta</taxon>
        <taxon>Pterygota</taxon>
        <taxon>Neoptera</taxon>
        <taxon>Paraneoptera</taxon>
        <taxon>Hemiptera</taxon>
        <taxon>Auchenorrhyncha</taxon>
        <taxon>Membracoidea</taxon>
        <taxon>Cicadellidae</taxon>
        <taxon>Cicadellinae</taxon>
        <taxon>Proconiini</taxon>
        <taxon>Homalodisca</taxon>
    </lineage>
</organism>
<dbReference type="GO" id="GO:0006420">
    <property type="term" value="P:arginyl-tRNA aminoacylation"/>
    <property type="evidence" value="ECO:0007669"/>
    <property type="project" value="InterPro"/>
</dbReference>
<dbReference type="PANTHER" id="PTHR16043:SF1">
    <property type="entry name" value="DALR ANTICODON-BINDING DOMAIN-CONTAINING PROTEIN 3"/>
    <property type="match status" value="1"/>
</dbReference>
<proteinExistence type="predicted"/>
<dbReference type="AlphaFoldDB" id="A0A1B6JRR9"/>
<accession>A0A1B6JRR9</accession>
<dbReference type="GO" id="GO:0106217">
    <property type="term" value="P:tRNA C3-cytosine methylation"/>
    <property type="evidence" value="ECO:0007669"/>
    <property type="project" value="TreeGrafter"/>
</dbReference>
<dbReference type="GO" id="GO:0005524">
    <property type="term" value="F:ATP binding"/>
    <property type="evidence" value="ECO:0007669"/>
    <property type="project" value="InterPro"/>
</dbReference>
<dbReference type="Pfam" id="PF05746">
    <property type="entry name" value="DALR_1"/>
    <property type="match status" value="1"/>
</dbReference>
<name>A0A1B6JRR9_9HEMI</name>
<evidence type="ECO:0000259" key="1">
    <source>
        <dbReference type="SMART" id="SM00836"/>
    </source>
</evidence>
<dbReference type="InterPro" id="IPR009080">
    <property type="entry name" value="tRNAsynth_Ia_anticodon-bd"/>
</dbReference>
<reference evidence="2" key="1">
    <citation type="submission" date="2015-11" db="EMBL/GenBank/DDBJ databases">
        <title>De novo transcriptome assembly of four potential Pierce s Disease insect vectors from Arizona vineyards.</title>
        <authorList>
            <person name="Tassone E.E."/>
        </authorList>
    </citation>
    <scope>NUCLEOTIDE SEQUENCE</scope>
</reference>
<dbReference type="GO" id="GO:0004814">
    <property type="term" value="F:arginine-tRNA ligase activity"/>
    <property type="evidence" value="ECO:0007669"/>
    <property type="project" value="InterPro"/>
</dbReference>